<dbReference type="Gene3D" id="1.25.40.10">
    <property type="entry name" value="Tetratricopeptide repeat domain"/>
    <property type="match status" value="2"/>
</dbReference>
<name>A0A918AID9_9PSEU</name>
<reference evidence="1" key="2">
    <citation type="submission" date="2020-09" db="EMBL/GenBank/DDBJ databases">
        <authorList>
            <person name="Sun Q."/>
            <person name="Ohkuma M."/>
        </authorList>
    </citation>
    <scope>NUCLEOTIDE SEQUENCE</scope>
    <source>
        <strain evidence="1">JCM 3313</strain>
    </source>
</reference>
<organism evidence="1 2">
    <name type="scientific">Saccharothrix coeruleofusca</name>
    <dbReference type="NCBI Taxonomy" id="33919"/>
    <lineage>
        <taxon>Bacteria</taxon>
        <taxon>Bacillati</taxon>
        <taxon>Actinomycetota</taxon>
        <taxon>Actinomycetes</taxon>
        <taxon>Pseudonocardiales</taxon>
        <taxon>Pseudonocardiaceae</taxon>
        <taxon>Saccharothrix</taxon>
    </lineage>
</organism>
<evidence type="ECO:0000313" key="2">
    <source>
        <dbReference type="Proteomes" id="UP000639606"/>
    </source>
</evidence>
<gene>
    <name evidence="1" type="ORF">GCM10010185_14280</name>
</gene>
<dbReference type="InterPro" id="IPR027417">
    <property type="entry name" value="P-loop_NTPase"/>
</dbReference>
<protein>
    <recommendedName>
        <fullName evidence="3">NB-ARC domain-containing protein</fullName>
    </recommendedName>
</protein>
<comment type="caution">
    <text evidence="1">The sequence shown here is derived from an EMBL/GenBank/DDBJ whole genome shotgun (WGS) entry which is preliminary data.</text>
</comment>
<dbReference type="PANTHER" id="PTHR47691">
    <property type="entry name" value="REGULATOR-RELATED"/>
    <property type="match status" value="1"/>
</dbReference>
<dbReference type="PRINTS" id="PR00364">
    <property type="entry name" value="DISEASERSIST"/>
</dbReference>
<dbReference type="EMBL" id="BMRG01000002">
    <property type="protein sequence ID" value="GGP43737.1"/>
    <property type="molecule type" value="Genomic_DNA"/>
</dbReference>
<dbReference type="InterPro" id="IPR011990">
    <property type="entry name" value="TPR-like_helical_dom_sf"/>
</dbReference>
<dbReference type="Proteomes" id="UP000639606">
    <property type="component" value="Unassembled WGS sequence"/>
</dbReference>
<dbReference type="Gene3D" id="3.40.50.300">
    <property type="entry name" value="P-loop containing nucleotide triphosphate hydrolases"/>
    <property type="match status" value="1"/>
</dbReference>
<evidence type="ECO:0008006" key="3">
    <source>
        <dbReference type="Google" id="ProtNLM"/>
    </source>
</evidence>
<keyword evidence="2" id="KW-1185">Reference proteome</keyword>
<dbReference type="AlphaFoldDB" id="A0A918AID9"/>
<dbReference type="GO" id="GO:0043531">
    <property type="term" value="F:ADP binding"/>
    <property type="evidence" value="ECO:0007669"/>
    <property type="project" value="InterPro"/>
</dbReference>
<accession>A0A918AID9</accession>
<dbReference type="SUPFAM" id="SSF52540">
    <property type="entry name" value="P-loop containing nucleoside triphosphate hydrolases"/>
    <property type="match status" value="1"/>
</dbReference>
<dbReference type="SUPFAM" id="SSF48452">
    <property type="entry name" value="TPR-like"/>
    <property type="match status" value="2"/>
</dbReference>
<proteinExistence type="predicted"/>
<evidence type="ECO:0000313" key="1">
    <source>
        <dbReference type="EMBL" id="GGP43737.1"/>
    </source>
</evidence>
<reference evidence="1" key="1">
    <citation type="journal article" date="2014" name="Int. J. Syst. Evol. Microbiol.">
        <title>Complete genome sequence of Corynebacterium casei LMG S-19264T (=DSM 44701T), isolated from a smear-ripened cheese.</title>
        <authorList>
            <consortium name="US DOE Joint Genome Institute (JGI-PGF)"/>
            <person name="Walter F."/>
            <person name="Albersmeier A."/>
            <person name="Kalinowski J."/>
            <person name="Ruckert C."/>
        </authorList>
    </citation>
    <scope>NUCLEOTIDE SEQUENCE</scope>
    <source>
        <strain evidence="1">JCM 3313</strain>
    </source>
</reference>
<dbReference type="PANTHER" id="PTHR47691:SF3">
    <property type="entry name" value="HTH-TYPE TRANSCRIPTIONAL REGULATOR RV0890C-RELATED"/>
    <property type="match status" value="1"/>
</dbReference>
<sequence length="635" mass="68829">MVTVLSGPGGVGKTALALHWAHRTRDRFHDGQLYVDLAGFSGDQPVPPDEALGLFLRSLGVPPGRVPVELVEQAALYRSLTADKALLVLLDNAFSAAQVRPLIPGSATSAVVVTSRSRLTGLVADGARLVDIGPLTASSSVRLLDRAVGGTRVSEEQDRARALVVMCGGLPIAVRVAAARLAARPRWSVKRVVAELSDERGRLSVLSPSHELSVQTTFDLSYRALHPSAAALYRRLALHPGHDFGSSIALSVLDDGAGAALEELVEGSLVEEIKEDRYRFHDLLRLHAREKATAEDGDDERARTVRRIAEWYLAGAQAADRVVTPHRRRLPYEFADPPPVDVPSFTGSEAALAWLETERANLIATGREALAHGWPRLAWQLCDVLWPLLLHHKHYRDRLGIYECGVEAARRWGDRFAEADMLKRLGLACSTLRRFEEAEEHFLASEACANAIGDRRGAIDAREGIALLRLDRGQLADAVARFGELVRDNRELGADRALALTLITFGRTLAKVGRAAEALAALREADELMAALPEPDPYNSARVTVAQAEVHLGADEVRLAAEVGHRALQAMRQLGSDHGMAQAHEVLAEAAHRSGSADGAAEHWQQALRLLTKIGSSRAAHVEQRLRALEPPTGG</sequence>